<keyword evidence="1" id="KW-0472">Membrane</keyword>
<organism evidence="2 3">
    <name type="scientific">Owenia fusiformis</name>
    <name type="common">Polychaete worm</name>
    <dbReference type="NCBI Taxonomy" id="6347"/>
    <lineage>
        <taxon>Eukaryota</taxon>
        <taxon>Metazoa</taxon>
        <taxon>Spiralia</taxon>
        <taxon>Lophotrochozoa</taxon>
        <taxon>Annelida</taxon>
        <taxon>Polychaeta</taxon>
        <taxon>Sedentaria</taxon>
        <taxon>Canalipalpata</taxon>
        <taxon>Sabellida</taxon>
        <taxon>Oweniida</taxon>
        <taxon>Oweniidae</taxon>
        <taxon>Owenia</taxon>
    </lineage>
</organism>
<keyword evidence="3" id="KW-1185">Reference proteome</keyword>
<protein>
    <submittedName>
        <fullName evidence="2">Uncharacterized protein</fullName>
    </submittedName>
</protein>
<evidence type="ECO:0000256" key="1">
    <source>
        <dbReference type="SAM" id="Phobius"/>
    </source>
</evidence>
<keyword evidence="1" id="KW-0812">Transmembrane</keyword>
<name>A0A8S4N6E5_OWEFU</name>
<feature type="transmembrane region" description="Helical" evidence="1">
    <location>
        <begin position="35"/>
        <end position="56"/>
    </location>
</feature>
<dbReference type="Proteomes" id="UP000749559">
    <property type="component" value="Unassembled WGS sequence"/>
</dbReference>
<gene>
    <name evidence="2" type="ORF">OFUS_LOCUS3789</name>
</gene>
<comment type="caution">
    <text evidence="2">The sequence shown here is derived from an EMBL/GenBank/DDBJ whole genome shotgun (WGS) entry which is preliminary data.</text>
</comment>
<reference evidence="2" key="1">
    <citation type="submission" date="2022-03" db="EMBL/GenBank/DDBJ databases">
        <authorList>
            <person name="Martin C."/>
        </authorList>
    </citation>
    <scope>NUCLEOTIDE SEQUENCE</scope>
</reference>
<accession>A0A8S4N6E5</accession>
<sequence length="131" mass="14947">MFEDVSQVVTYCYSLQHFVTAVGVQKLVLGICNKWQVVMFSMFFNALYLVLSYCVLHHSSLSLLGTCRGIPRIFPWGVCLHLKWKITVSIIVAYSSLASSPLSTEHIVLLSFESFFLSTMNKNRWVKVKFA</sequence>
<keyword evidence="1" id="KW-1133">Transmembrane helix</keyword>
<proteinExistence type="predicted"/>
<evidence type="ECO:0000313" key="2">
    <source>
        <dbReference type="EMBL" id="CAH1776633.1"/>
    </source>
</evidence>
<evidence type="ECO:0000313" key="3">
    <source>
        <dbReference type="Proteomes" id="UP000749559"/>
    </source>
</evidence>
<dbReference type="EMBL" id="CAIIXF020000002">
    <property type="protein sequence ID" value="CAH1776633.1"/>
    <property type="molecule type" value="Genomic_DNA"/>
</dbReference>
<dbReference type="AlphaFoldDB" id="A0A8S4N6E5"/>